<feature type="signal peptide" evidence="8">
    <location>
        <begin position="1"/>
        <end position="22"/>
    </location>
</feature>
<evidence type="ECO:0000256" key="4">
    <source>
        <dbReference type="ARBA" id="ARBA00022729"/>
    </source>
</evidence>
<dbReference type="PANTHER" id="PTHR38050:SF2">
    <property type="entry name" value="FERULOYL ESTERASE C-RELATED"/>
    <property type="match status" value="1"/>
</dbReference>
<feature type="chain" id="PRO_5040776570" description="Feruloyl esterase" evidence="8">
    <location>
        <begin position="23"/>
        <end position="342"/>
    </location>
</feature>
<evidence type="ECO:0000256" key="1">
    <source>
        <dbReference type="ARBA" id="ARBA00004613"/>
    </source>
</evidence>
<keyword evidence="4 8" id="KW-0732">Signal</keyword>
<evidence type="ECO:0000256" key="7">
    <source>
        <dbReference type="ARBA" id="ARBA00023326"/>
    </source>
</evidence>
<gene>
    <name evidence="9" type="ORF">TrVE_jg13761</name>
</gene>
<keyword evidence="10" id="KW-1185">Reference proteome</keyword>
<reference evidence="10" key="1">
    <citation type="journal article" date="2023" name="Commun. Biol.">
        <title>Genome analysis of Parmales, the sister group of diatoms, reveals the evolutionary specialization of diatoms from phago-mixotrophs to photoautotrophs.</title>
        <authorList>
            <person name="Ban H."/>
            <person name="Sato S."/>
            <person name="Yoshikawa S."/>
            <person name="Yamada K."/>
            <person name="Nakamura Y."/>
            <person name="Ichinomiya M."/>
            <person name="Sato N."/>
            <person name="Blanc-Mathieu R."/>
            <person name="Endo H."/>
            <person name="Kuwata A."/>
            <person name="Ogata H."/>
        </authorList>
    </citation>
    <scope>NUCLEOTIDE SEQUENCE [LARGE SCALE GENOMIC DNA]</scope>
    <source>
        <strain evidence="10">NIES 3699</strain>
    </source>
</reference>
<protein>
    <recommendedName>
        <fullName evidence="11">Feruloyl esterase</fullName>
    </recommendedName>
</protein>
<organism evidence="9 10">
    <name type="scientific">Triparma verrucosa</name>
    <dbReference type="NCBI Taxonomy" id="1606542"/>
    <lineage>
        <taxon>Eukaryota</taxon>
        <taxon>Sar</taxon>
        <taxon>Stramenopiles</taxon>
        <taxon>Ochrophyta</taxon>
        <taxon>Bolidophyceae</taxon>
        <taxon>Parmales</taxon>
        <taxon>Triparmaceae</taxon>
        <taxon>Triparma</taxon>
    </lineage>
</organism>
<evidence type="ECO:0000256" key="3">
    <source>
        <dbReference type="ARBA" id="ARBA00022651"/>
    </source>
</evidence>
<comment type="subcellular location">
    <subcellularLocation>
        <location evidence="1">Secreted</location>
    </subcellularLocation>
</comment>
<keyword evidence="7" id="KW-0624">Polysaccharide degradation</keyword>
<evidence type="ECO:0000313" key="10">
    <source>
        <dbReference type="Proteomes" id="UP001165160"/>
    </source>
</evidence>
<dbReference type="InterPro" id="IPR029058">
    <property type="entry name" value="AB_hydrolase_fold"/>
</dbReference>
<proteinExistence type="predicted"/>
<keyword evidence="5" id="KW-0378">Hydrolase</keyword>
<dbReference type="EMBL" id="BRXX01000356">
    <property type="protein sequence ID" value="GMI06847.1"/>
    <property type="molecule type" value="Genomic_DNA"/>
</dbReference>
<dbReference type="GO" id="GO:0045493">
    <property type="term" value="P:xylan catabolic process"/>
    <property type="evidence" value="ECO:0007669"/>
    <property type="project" value="UniProtKB-KW"/>
</dbReference>
<evidence type="ECO:0000256" key="2">
    <source>
        <dbReference type="ARBA" id="ARBA00022525"/>
    </source>
</evidence>
<keyword evidence="3" id="KW-0858">Xylan degradation</keyword>
<accession>A0A9W7CI00</accession>
<sequence>MVQASLLLACGFAVIFTKEINALTEKVVRPSPGCGPALPDNFPRNKYFQHRSLDETREWTEFVPNSYNASQPAPLLIYVHGQYGHATSVAQELPFSRLASKPLITAYPQGIDDAEGADCGTGWNVGVMGHDTSTCDAAAFTQTCCYETCRHAGLCSGDGKDANCGWSTCLDDMAFLLELVSTVSEELCIDLNSVYLAGGSNGGMFVHSAYAQAPDVFKSVNPVYGLPLVGHIDVPEKLTETSIYHIHDRSDGIIPADGGFAGGWEYESADDVLATWASLHECDEKQTRLVTPHDGGRRNAECFEHANCKTNQQVVKCMYDGNHGDWPDRGQLLLWLNGLLDG</sequence>
<dbReference type="AlphaFoldDB" id="A0A9W7CI00"/>
<comment type="caution">
    <text evidence="9">The sequence shown here is derived from an EMBL/GenBank/DDBJ whole genome shotgun (WGS) entry which is preliminary data.</text>
</comment>
<dbReference type="GO" id="GO:0005576">
    <property type="term" value="C:extracellular region"/>
    <property type="evidence" value="ECO:0007669"/>
    <property type="project" value="UniProtKB-SubCell"/>
</dbReference>
<name>A0A9W7CI00_9STRA</name>
<dbReference type="InterPro" id="IPR043595">
    <property type="entry name" value="FaeB/C/D"/>
</dbReference>
<keyword evidence="2" id="KW-0964">Secreted</keyword>
<evidence type="ECO:0000256" key="6">
    <source>
        <dbReference type="ARBA" id="ARBA00023277"/>
    </source>
</evidence>
<evidence type="ECO:0000256" key="8">
    <source>
        <dbReference type="SAM" id="SignalP"/>
    </source>
</evidence>
<dbReference type="GO" id="GO:0030600">
    <property type="term" value="F:feruloyl esterase activity"/>
    <property type="evidence" value="ECO:0007669"/>
    <property type="project" value="InterPro"/>
</dbReference>
<dbReference type="Proteomes" id="UP001165160">
    <property type="component" value="Unassembled WGS sequence"/>
</dbReference>
<dbReference type="PANTHER" id="PTHR38050">
    <property type="match status" value="1"/>
</dbReference>
<dbReference type="SUPFAM" id="SSF53474">
    <property type="entry name" value="alpha/beta-Hydrolases"/>
    <property type="match status" value="1"/>
</dbReference>
<dbReference type="Gene3D" id="3.40.50.1820">
    <property type="entry name" value="alpha/beta hydrolase"/>
    <property type="match status" value="1"/>
</dbReference>
<dbReference type="GO" id="GO:0006508">
    <property type="term" value="P:proteolysis"/>
    <property type="evidence" value="ECO:0007669"/>
    <property type="project" value="InterPro"/>
</dbReference>
<evidence type="ECO:0008006" key="11">
    <source>
        <dbReference type="Google" id="ProtNLM"/>
    </source>
</evidence>
<dbReference type="GO" id="GO:0008236">
    <property type="term" value="F:serine-type peptidase activity"/>
    <property type="evidence" value="ECO:0007669"/>
    <property type="project" value="InterPro"/>
</dbReference>
<keyword evidence="6" id="KW-0119">Carbohydrate metabolism</keyword>
<evidence type="ECO:0000256" key="5">
    <source>
        <dbReference type="ARBA" id="ARBA00022801"/>
    </source>
</evidence>
<evidence type="ECO:0000313" key="9">
    <source>
        <dbReference type="EMBL" id="GMI06847.1"/>
    </source>
</evidence>